<evidence type="ECO:0000313" key="2">
    <source>
        <dbReference type="Proteomes" id="UP000266861"/>
    </source>
</evidence>
<sequence length="85" mass="9901">MNNFSTLRANINRRTIFPPALSIEEALRLYNSKMPFRSNKDCHECTRMGEKNTRISACVASHLWKEANFQEKSAYTDLAQMIKNF</sequence>
<reference evidence="1 2" key="1">
    <citation type="submission" date="2018-08" db="EMBL/GenBank/DDBJ databases">
        <title>Genome and evolution of the arbuscular mycorrhizal fungus Diversispora epigaea (formerly Glomus versiforme) and its bacterial endosymbionts.</title>
        <authorList>
            <person name="Sun X."/>
            <person name="Fei Z."/>
            <person name="Harrison M."/>
        </authorList>
    </citation>
    <scope>NUCLEOTIDE SEQUENCE [LARGE SCALE GENOMIC DNA]</scope>
    <source>
        <strain evidence="1 2">IT104</strain>
    </source>
</reference>
<accession>A0A397IZB8</accession>
<organism evidence="1 2">
    <name type="scientific">Diversispora epigaea</name>
    <dbReference type="NCBI Taxonomy" id="1348612"/>
    <lineage>
        <taxon>Eukaryota</taxon>
        <taxon>Fungi</taxon>
        <taxon>Fungi incertae sedis</taxon>
        <taxon>Mucoromycota</taxon>
        <taxon>Glomeromycotina</taxon>
        <taxon>Glomeromycetes</taxon>
        <taxon>Diversisporales</taxon>
        <taxon>Diversisporaceae</taxon>
        <taxon>Diversispora</taxon>
    </lineage>
</organism>
<protein>
    <submittedName>
        <fullName evidence="1">Uncharacterized protein</fullName>
    </submittedName>
</protein>
<keyword evidence="2" id="KW-1185">Reference proteome</keyword>
<evidence type="ECO:0000313" key="1">
    <source>
        <dbReference type="EMBL" id="RHZ79748.1"/>
    </source>
</evidence>
<proteinExistence type="predicted"/>
<dbReference type="AlphaFoldDB" id="A0A397IZB8"/>
<dbReference type="EMBL" id="PQFF01000132">
    <property type="protein sequence ID" value="RHZ79748.1"/>
    <property type="molecule type" value="Genomic_DNA"/>
</dbReference>
<dbReference type="Proteomes" id="UP000266861">
    <property type="component" value="Unassembled WGS sequence"/>
</dbReference>
<name>A0A397IZB8_9GLOM</name>
<gene>
    <name evidence="1" type="ORF">Glove_141g79</name>
</gene>
<comment type="caution">
    <text evidence="1">The sequence shown here is derived from an EMBL/GenBank/DDBJ whole genome shotgun (WGS) entry which is preliminary data.</text>
</comment>